<feature type="domain" description="Type II secretion system protein GspF" evidence="9">
    <location>
        <begin position="62"/>
        <end position="185"/>
    </location>
</feature>
<protein>
    <recommendedName>
        <fullName evidence="9">Type II secretion system protein GspF domain-containing protein</fullName>
    </recommendedName>
</protein>
<keyword evidence="3" id="KW-1003">Cell membrane</keyword>
<evidence type="ECO:0000256" key="5">
    <source>
        <dbReference type="ARBA" id="ARBA00022692"/>
    </source>
</evidence>
<dbReference type="EMBL" id="JQBL01000003">
    <property type="protein sequence ID" value="KRN51021.1"/>
    <property type="molecule type" value="Genomic_DNA"/>
</dbReference>
<evidence type="ECO:0000256" key="8">
    <source>
        <dbReference type="SAM" id="Phobius"/>
    </source>
</evidence>
<dbReference type="InterPro" id="IPR003004">
    <property type="entry name" value="GspF/PilC"/>
</dbReference>
<accession>A0A0R2HNS1</accession>
<comment type="caution">
    <text evidence="10">The sequence shown here is derived from an EMBL/GenBank/DDBJ whole genome shotgun (WGS) entry which is preliminary data.</text>
</comment>
<organism evidence="10 11">
    <name type="scientific">Kandleria vitulina DSM 20405</name>
    <dbReference type="NCBI Taxonomy" id="1410657"/>
    <lineage>
        <taxon>Bacteria</taxon>
        <taxon>Bacillati</taxon>
        <taxon>Bacillota</taxon>
        <taxon>Erysipelotrichia</taxon>
        <taxon>Erysipelotrichales</taxon>
        <taxon>Coprobacillaceae</taxon>
        <taxon>Kandleria</taxon>
    </lineage>
</organism>
<dbReference type="PANTHER" id="PTHR30012:SF0">
    <property type="entry name" value="TYPE II SECRETION SYSTEM PROTEIN F-RELATED"/>
    <property type="match status" value="1"/>
</dbReference>
<sequence>MAVFRYCAKDIYSKHHFGKVEVDNYEELLNHLREEGLFLIYSKEAKDDKKKKVIKNDAASDFCRQMGTMIQSGISLISAMSIVVRREHDAKLKMIYRNVYVKLQQGFPMSTALSMQDDMFPPLMINMIKSAEASGKLDQAFLKLADQFTRDNRLNGKIKSAMTYPIILFTVTVIVMIVVFTVIMPQFFEVFHGYEMPIITKIVFGISKIMIHSWYWILIVLLSLIASVNASLKAPSIRYKWDRLKIKLPLIGHLISIIYTARFARSLSSLYTSGVSMIKSLSLARKTINNVYIESQFEQVALDVRSGQNLSVALDKVEGFDPKLSASIYIGEESGRLDTMLDSISDDFEFEAEIATDQMITILQPVLIIVLGAMIGLIIISVMLPLYSLYGSIGN</sequence>
<dbReference type="Pfam" id="PF00482">
    <property type="entry name" value="T2SSF"/>
    <property type="match status" value="2"/>
</dbReference>
<dbReference type="FunFam" id="1.20.81.30:FF:000001">
    <property type="entry name" value="Type II secretion system protein F"/>
    <property type="match status" value="1"/>
</dbReference>
<dbReference type="PRINTS" id="PR00812">
    <property type="entry name" value="BCTERIALGSPF"/>
</dbReference>
<reference evidence="10 11" key="1">
    <citation type="journal article" date="2015" name="Genome Announc.">
        <title>Expanding the biotechnology potential of lactobacilli through comparative genomics of 213 strains and associated genera.</title>
        <authorList>
            <person name="Sun Z."/>
            <person name="Harris H.M."/>
            <person name="McCann A."/>
            <person name="Guo C."/>
            <person name="Argimon S."/>
            <person name="Zhang W."/>
            <person name="Yang X."/>
            <person name="Jeffery I.B."/>
            <person name="Cooney J.C."/>
            <person name="Kagawa T.F."/>
            <person name="Liu W."/>
            <person name="Song Y."/>
            <person name="Salvetti E."/>
            <person name="Wrobel A."/>
            <person name="Rasinkangas P."/>
            <person name="Parkhill J."/>
            <person name="Rea M.C."/>
            <person name="O'Sullivan O."/>
            <person name="Ritari J."/>
            <person name="Douillard F.P."/>
            <person name="Paul Ross R."/>
            <person name="Yang R."/>
            <person name="Briner A.E."/>
            <person name="Felis G.E."/>
            <person name="de Vos W.M."/>
            <person name="Barrangou R."/>
            <person name="Klaenhammer T.R."/>
            <person name="Caufield P.W."/>
            <person name="Cui Y."/>
            <person name="Zhang H."/>
            <person name="O'Toole P.W."/>
        </authorList>
    </citation>
    <scope>NUCLEOTIDE SEQUENCE [LARGE SCALE GENOMIC DNA]</scope>
    <source>
        <strain evidence="10 11">DSM 20405</strain>
    </source>
</reference>
<dbReference type="InterPro" id="IPR042094">
    <property type="entry name" value="T2SS_GspF_sf"/>
</dbReference>
<comment type="similarity">
    <text evidence="2">Belongs to the GSP F family.</text>
</comment>
<evidence type="ECO:0000256" key="2">
    <source>
        <dbReference type="ARBA" id="ARBA00005745"/>
    </source>
</evidence>
<keyword evidence="11" id="KW-1185">Reference proteome</keyword>
<feature type="transmembrane region" description="Helical" evidence="8">
    <location>
        <begin position="366"/>
        <end position="390"/>
    </location>
</feature>
<dbReference type="PANTHER" id="PTHR30012">
    <property type="entry name" value="GENERAL SECRETION PATHWAY PROTEIN"/>
    <property type="match status" value="1"/>
</dbReference>
<proteinExistence type="inferred from homology"/>
<evidence type="ECO:0000256" key="7">
    <source>
        <dbReference type="ARBA" id="ARBA00023136"/>
    </source>
</evidence>
<keyword evidence="4" id="KW-0997">Cell inner membrane</keyword>
<feature type="domain" description="Type II secretion system protein GspF" evidence="9">
    <location>
        <begin position="263"/>
        <end position="385"/>
    </location>
</feature>
<evidence type="ECO:0000256" key="1">
    <source>
        <dbReference type="ARBA" id="ARBA00004429"/>
    </source>
</evidence>
<keyword evidence="6 8" id="KW-1133">Transmembrane helix</keyword>
<dbReference type="GO" id="GO:0005886">
    <property type="term" value="C:plasma membrane"/>
    <property type="evidence" value="ECO:0007669"/>
    <property type="project" value="UniProtKB-SubCell"/>
</dbReference>
<keyword evidence="7 8" id="KW-0472">Membrane</keyword>
<evidence type="ECO:0000256" key="3">
    <source>
        <dbReference type="ARBA" id="ARBA00022475"/>
    </source>
</evidence>
<dbReference type="AlphaFoldDB" id="A0A0R2HNS1"/>
<dbReference type="Gene3D" id="1.20.81.30">
    <property type="entry name" value="Type II secretion system (T2SS), domain F"/>
    <property type="match status" value="2"/>
</dbReference>
<dbReference type="InterPro" id="IPR018076">
    <property type="entry name" value="T2SS_GspF_dom"/>
</dbReference>
<evidence type="ECO:0000313" key="10">
    <source>
        <dbReference type="EMBL" id="KRN51021.1"/>
    </source>
</evidence>
<name>A0A0R2HNS1_9FIRM</name>
<evidence type="ECO:0000259" key="9">
    <source>
        <dbReference type="Pfam" id="PF00482"/>
    </source>
</evidence>
<comment type="subcellular location">
    <subcellularLocation>
        <location evidence="1">Cell inner membrane</location>
        <topology evidence="1">Multi-pass membrane protein</topology>
    </subcellularLocation>
</comment>
<evidence type="ECO:0000256" key="4">
    <source>
        <dbReference type="ARBA" id="ARBA00022519"/>
    </source>
</evidence>
<dbReference type="PATRIC" id="fig|1410657.5.peg.1135"/>
<keyword evidence="5 8" id="KW-0812">Transmembrane</keyword>
<feature type="transmembrane region" description="Helical" evidence="8">
    <location>
        <begin position="214"/>
        <end position="232"/>
    </location>
</feature>
<feature type="transmembrane region" description="Helical" evidence="8">
    <location>
        <begin position="166"/>
        <end position="188"/>
    </location>
</feature>
<dbReference type="Proteomes" id="UP000051841">
    <property type="component" value="Unassembled WGS sequence"/>
</dbReference>
<evidence type="ECO:0000313" key="11">
    <source>
        <dbReference type="Proteomes" id="UP000051841"/>
    </source>
</evidence>
<evidence type="ECO:0000256" key="6">
    <source>
        <dbReference type="ARBA" id="ARBA00022989"/>
    </source>
</evidence>
<dbReference type="RefSeq" id="WP_031588659.1">
    <property type="nucleotide sequence ID" value="NZ_JNKN01000004.1"/>
</dbReference>
<gene>
    <name evidence="10" type="ORF">IV49_GL001094</name>
</gene>